<dbReference type="Proteomes" id="UP000490060">
    <property type="component" value="Unassembled WGS sequence"/>
</dbReference>
<accession>A0A2I2MBN0</accession>
<organism evidence="1 2">
    <name type="scientific">Tenacibaculum finnmarkense genomovar ulcerans</name>
    <dbReference type="NCBI Taxonomy" id="2781388"/>
    <lineage>
        <taxon>Bacteria</taxon>
        <taxon>Pseudomonadati</taxon>
        <taxon>Bacteroidota</taxon>
        <taxon>Flavobacteriia</taxon>
        <taxon>Flavobacteriales</taxon>
        <taxon>Flavobacteriaceae</taxon>
        <taxon>Tenacibaculum</taxon>
        <taxon>Tenacibaculum finnmarkense</taxon>
    </lineage>
</organism>
<dbReference type="EMBL" id="OENE01000035">
    <property type="protein sequence ID" value="SOU89450.1"/>
    <property type="molecule type" value="Genomic_DNA"/>
</dbReference>
<dbReference type="RefSeq" id="WP_172505692.1">
    <property type="nucleotide sequence ID" value="NZ_OENE01000035.1"/>
</dbReference>
<evidence type="ECO:0000313" key="2">
    <source>
        <dbReference type="Proteomes" id="UP000490060"/>
    </source>
</evidence>
<sequence>MSVEAESIVEMFNENFPVGSVVRQRNVGVKTFPFKNRIVKTKAFLSQNGEPVVFFTGVSGYYSILPDFIDYTKVGTRL</sequence>
<gene>
    <name evidence="1" type="ORF">TNO010_400025</name>
</gene>
<dbReference type="AlphaFoldDB" id="A0A2I2MBN0"/>
<name>A0A2I2MBN0_9FLAO</name>
<protein>
    <submittedName>
        <fullName evidence="1">Uncharacterized protein</fullName>
    </submittedName>
</protein>
<proteinExistence type="predicted"/>
<reference evidence="1 2" key="1">
    <citation type="submission" date="2017-11" db="EMBL/GenBank/DDBJ databases">
        <authorList>
            <person name="Duchaud E."/>
        </authorList>
    </citation>
    <scope>NUCLEOTIDE SEQUENCE [LARGE SCALE GENOMIC DNA]</scope>
    <source>
        <strain evidence="1 2">TNO010</strain>
    </source>
</reference>
<evidence type="ECO:0000313" key="1">
    <source>
        <dbReference type="EMBL" id="SOU89450.1"/>
    </source>
</evidence>